<dbReference type="OMA" id="GNRRERI"/>
<protein>
    <submittedName>
        <fullName evidence="1">Uncharacterized protein</fullName>
    </submittedName>
</protein>
<reference evidence="2" key="2">
    <citation type="journal article" date="2020" name="Data Brief">
        <title>Transcriptome dataset of Babesia bovis life stages within vertebrate and invertebrate hosts.</title>
        <authorList>
            <person name="Ueti M.W."/>
            <person name="Johnson W.C."/>
            <person name="Kappmeyer L.S."/>
            <person name="Herndon D.R."/>
            <person name="Mousel M.R."/>
            <person name="Reif K.E."/>
            <person name="Taus N.S."/>
            <person name="Ifeonu O.O."/>
            <person name="Silva J.C."/>
            <person name="Suarez C.E."/>
            <person name="Brayton K.A."/>
        </authorList>
    </citation>
    <scope>NUCLEOTIDE SEQUENCE [LARGE SCALE GENOMIC DNA]</scope>
</reference>
<dbReference type="eggNOG" id="ENOG502TN6S">
    <property type="taxonomic scope" value="Eukaryota"/>
</dbReference>
<evidence type="ECO:0000313" key="1">
    <source>
        <dbReference type="EMBL" id="EDO07526.1"/>
    </source>
</evidence>
<reference evidence="2" key="3">
    <citation type="journal article" date="2021" name="Int. J. Parasitol.">
        <title>Comparative analysis of gene expression between Babesia bovis blood stages and kinetes allowed by improved genome annotation.</title>
        <authorList>
            <person name="Ueti M.W."/>
            <person name="Johnson W.C."/>
            <person name="Kappmeyer L.S."/>
            <person name="Herndon D.R."/>
            <person name="Mousel M.R."/>
            <person name="Reif K.E."/>
            <person name="Taus N.S."/>
            <person name="Ifeonu O.O."/>
            <person name="Silva J.C."/>
            <person name="Suarez C.E."/>
            <person name="Brayton K.A."/>
        </authorList>
    </citation>
    <scope>NUCLEOTIDE SEQUENCE [LARGE SCALE GENOMIC DNA]</scope>
</reference>
<sequence length="1462" mass="166377">MTIAGNYPYYDKVADDDPFTSVVAAQGSNIVIGTLYGEIYLIAHGKKQLIATHSGQIVELQLRKCTEEYLDSYTYMICATSLGYIYIHLLCLADISRSRVIYKLRTGQRIRGLIVNPKFKLHNHSTSDAIKNQHVVKLPRRTYDLRSSFSGQDSPLDTSEYTSTIVFTTASGHIYRVEIDLLDKSDTPCTLIHNGRPSSKRIPIAWHGDMLAWADAEGTQIYLMPKHAMVAFLPHSPPLDQNLESPQVAREYTPLHELIDENDFYATSDESDLDMDELEPCSGIEYCTNKDRIKSHRVQPQMDLYCAETNAMVDPKANSSSIEVINVLDDPANARNNRYMNGTIAKNIAAPINLENNAVPMLFIESPDTMTDVSGDIAMLTDTNGYRTPMERHTFYDYVADGESVYCSIRSNKYINHMSDVIPDLQSDELVRTMDSVALRKSTSFLQKATTFDKNRLSGAIKTHCVGFSKPVHRELQLPELGVVLCWISKLKLLVGIKNLCRIVDVLPACVEGMEDVHRNRRMKLLDIENMKKRYTNKVLPHYVTIVQPKTTVDAPLRGRVSYTLTAPIGCHVSSVVRQSAKGTFSVFYTTPPDPVEKTVKHTKVGHERSTFSLEKSRDETDNRALISGVDQVGTTSKYTFYSFDPCYNKVYINHSFVYGLGKHRNVSQQVIIQITCKLDRSNLEFLRSIRIVCNHFRCNDIGHFGHCLSAMDKPKVRLCDAPFDHLIAAKNSMFFHCYADIESFQGLCMVANGSILTVKEAHLEQHVMQSCEHGNYEQVICELIAQLGLDNENKWDYGLHNVVLQSVEAMLSSTYVNIDKLKAVAVRYIHYSSNHRDLSALQQQMQDLVALFAKHKRLNVLLGYIVQGCMKEFMKAHTILRSVIINCVLASVEPHMPFVLLRLVVTENLDASQTQRVFEMLKLCLKGYYPSGTLPQMITVPLSTQEREVTVSLDTFSGYCKVIIDRKIKPRSYMELDCYPKRSNMQDNITFPQCTQSRSSVSRDVGTSKYLDCSTYRYSQIYINESKGDILHMLEQELESVSIPTTLPPTQYEWSHDVTSDYALFTQLMQLDDGSIYQPWIIFSPGARACMMAVAAILLRIGQMKKGFVFMLHAQSKSALKLAEVLTDTDHTFHQEVINAVIELYTIDPEMTEDLLIQKYNTPNDVKELVAKLTTKPKLLHSYLKGIHSEAKLPDEYLELYIKLVAVFDKMALFPLIKEYSTNAKRRYDLIPLMAKLRLCNMDYYNTSTLSQEYKTEAFIAWICGLPWEVFYNTVILASRLQLIGVPRNVLEIHKTLLNLIYQVIPLEEAREVFYKLTKYCSNAWQTKSGNILGAVKLTLYNLQHDHKMLNEQHGMYRYSYVHLAKQRLNVITKGVLFYPNIGIENSPLKATVTDRYGTSPKDSDDVRTNTERCTPTHDDCTTAEITSYDILPMWTYGTRILPNQGCQHCIKRSGPLEEWN</sequence>
<gene>
    <name evidence="1" type="ORF">BBOV_IV011740</name>
</gene>
<keyword evidence="2" id="KW-1185">Reference proteome</keyword>
<proteinExistence type="predicted"/>
<comment type="caution">
    <text evidence="1">The sequence shown here is derived from an EMBL/GenBank/DDBJ whole genome shotgun (WGS) entry which is preliminary data.</text>
</comment>
<dbReference type="InParanoid" id="A7ASK7"/>
<dbReference type="Proteomes" id="UP000002173">
    <property type="component" value="Unassembled WGS sequence"/>
</dbReference>
<organism evidence="1 2">
    <name type="scientific">Babesia bovis</name>
    <dbReference type="NCBI Taxonomy" id="5865"/>
    <lineage>
        <taxon>Eukaryota</taxon>
        <taxon>Sar</taxon>
        <taxon>Alveolata</taxon>
        <taxon>Apicomplexa</taxon>
        <taxon>Aconoidasida</taxon>
        <taxon>Piroplasmida</taxon>
        <taxon>Babesiidae</taxon>
        <taxon>Babesia</taxon>
    </lineage>
</organism>
<name>A7ASK7_BABBO</name>
<dbReference type="EMBL" id="AAXT01000002">
    <property type="protein sequence ID" value="EDO07526.1"/>
    <property type="molecule type" value="Genomic_DNA"/>
</dbReference>
<accession>A7ASK7</accession>
<dbReference type="Pfam" id="PF23556">
    <property type="entry name" value="TPR_Vps41"/>
    <property type="match status" value="1"/>
</dbReference>
<dbReference type="VEuPathDB" id="PiroplasmaDB:BBOV_IV011740"/>
<reference evidence="1 2" key="1">
    <citation type="journal article" date="2007" name="PLoS Pathog.">
        <title>Genome sequence of Babesia bovis and comparative analysis of apicomplexan hemoprotozoa.</title>
        <authorList>
            <person name="Brayton K.A."/>
            <person name="Lau A.O.T."/>
            <person name="Herndon D.R."/>
            <person name="Hannick L."/>
            <person name="Kappmeyer L.S."/>
            <person name="Berens S.J."/>
            <person name="Bidwell S.L."/>
            <person name="Brown W.C."/>
            <person name="Crabtree J."/>
            <person name="Fadrosh D."/>
            <person name="Feldblum T."/>
            <person name="Forberger H.A."/>
            <person name="Haas B.J."/>
            <person name="Howell J.M."/>
            <person name="Khouri H."/>
            <person name="Koo H."/>
            <person name="Mann D.J."/>
            <person name="Norimine J."/>
            <person name="Paulsen I.T."/>
            <person name="Radune D."/>
            <person name="Ren Q."/>
            <person name="Smith R.K. Jr."/>
            <person name="Suarez C.E."/>
            <person name="White O."/>
            <person name="Wortman J.R."/>
            <person name="Knowles D.P. Jr."/>
            <person name="McElwain T.F."/>
            <person name="Nene V.M."/>
        </authorList>
    </citation>
    <scope>NUCLEOTIDE SEQUENCE [LARGE SCALE GENOMIC DNA]</scope>
    <source>
        <strain evidence="1">T2Bo</strain>
    </source>
</reference>
<evidence type="ECO:0000313" key="2">
    <source>
        <dbReference type="Proteomes" id="UP000002173"/>
    </source>
</evidence>